<dbReference type="CDD" id="cd05684">
    <property type="entry name" value="S1_DHX8_helicase"/>
    <property type="match status" value="1"/>
</dbReference>
<dbReference type="PROSITE" id="PS51192">
    <property type="entry name" value="HELICASE_ATP_BIND_1"/>
    <property type="match status" value="1"/>
</dbReference>
<keyword evidence="3" id="KW-0507">mRNA processing</keyword>
<dbReference type="Gramene" id="OBART02G13440.1">
    <property type="protein sequence ID" value="OBART02G13440.1"/>
    <property type="gene ID" value="OBART02G13440"/>
</dbReference>
<dbReference type="Pfam" id="PF00271">
    <property type="entry name" value="Helicase_C"/>
    <property type="match status" value="1"/>
</dbReference>
<dbReference type="InterPro" id="IPR011545">
    <property type="entry name" value="DEAD/DEAH_box_helicase_dom"/>
</dbReference>
<dbReference type="PROSITE" id="PS51194">
    <property type="entry name" value="HELICASE_CTER"/>
    <property type="match status" value="1"/>
</dbReference>
<reference evidence="15" key="1">
    <citation type="journal article" date="2009" name="Rice">
        <title>De Novo Next Generation Sequencing of Plant Genomes.</title>
        <authorList>
            <person name="Rounsley S."/>
            <person name="Marri P.R."/>
            <person name="Yu Y."/>
            <person name="He R."/>
            <person name="Sisneros N."/>
            <person name="Goicoechea J.L."/>
            <person name="Lee S.J."/>
            <person name="Angelova A."/>
            <person name="Kudrna D."/>
            <person name="Luo M."/>
            <person name="Affourtit J."/>
            <person name="Desany B."/>
            <person name="Knight J."/>
            <person name="Niazi F."/>
            <person name="Egholm M."/>
            <person name="Wing R.A."/>
        </authorList>
    </citation>
    <scope>NUCLEOTIDE SEQUENCE [LARGE SCALE GENOMIC DNA]</scope>
    <source>
        <strain evidence="15">cv. IRGC 105608</strain>
    </source>
</reference>
<dbReference type="Pfam" id="PF00270">
    <property type="entry name" value="DEAD"/>
    <property type="match status" value="1"/>
</dbReference>
<evidence type="ECO:0000256" key="2">
    <source>
        <dbReference type="ARBA" id="ARBA00012552"/>
    </source>
</evidence>
<keyword evidence="6" id="KW-0347">Helicase</keyword>
<feature type="compositionally biased region" description="Low complexity" evidence="11">
    <location>
        <begin position="95"/>
        <end position="106"/>
    </location>
</feature>
<feature type="domain" description="Helicase ATP-binding" evidence="13">
    <location>
        <begin position="597"/>
        <end position="760"/>
    </location>
</feature>
<proteinExistence type="predicted"/>
<evidence type="ECO:0000259" key="13">
    <source>
        <dbReference type="PROSITE" id="PS51192"/>
    </source>
</evidence>
<dbReference type="PROSITE" id="PS00690">
    <property type="entry name" value="DEAH_ATP_HELICASE"/>
    <property type="match status" value="1"/>
</dbReference>
<feature type="compositionally biased region" description="Basic and acidic residues" evidence="11">
    <location>
        <begin position="143"/>
        <end position="249"/>
    </location>
</feature>
<keyword evidence="16" id="KW-1185">Reference proteome</keyword>
<accession>A0A0D3F414</accession>
<dbReference type="FunFam" id="3.40.50.300:FF:000191">
    <property type="entry name" value="Pre-mRNA-splicing factor ATP-dependent RNA helicase"/>
    <property type="match status" value="1"/>
</dbReference>
<reference evidence="15" key="2">
    <citation type="submission" date="2015-03" db="UniProtKB">
        <authorList>
            <consortium name="EnsemblPlants"/>
        </authorList>
    </citation>
    <scope>IDENTIFICATION</scope>
</reference>
<dbReference type="SUPFAM" id="SSF52540">
    <property type="entry name" value="P-loop containing nucleoside triphosphate hydrolases"/>
    <property type="match status" value="1"/>
</dbReference>
<dbReference type="InterPro" id="IPR027417">
    <property type="entry name" value="P-loop_NTPase"/>
</dbReference>
<feature type="region of interest" description="Disordered" evidence="11">
    <location>
        <begin position="131"/>
        <end position="273"/>
    </location>
</feature>
<dbReference type="EnsemblPlants" id="OBART02G13440.1">
    <property type="protein sequence ID" value="OBART02G13440.1"/>
    <property type="gene ID" value="OBART02G13440"/>
</dbReference>
<dbReference type="HOGENOM" id="CLU_001832_2_1_1"/>
<dbReference type="Pfam" id="PF21010">
    <property type="entry name" value="HA2_C"/>
    <property type="match status" value="1"/>
</dbReference>
<dbReference type="Pfam" id="PF04408">
    <property type="entry name" value="WHD_HA2"/>
    <property type="match status" value="1"/>
</dbReference>
<sequence length="1240" mass="140132">MAPTAAAAGPSDDGLRKLEYLSLVSKVCSELETHIGVGDKVLAEFITELGRDSASVADFDTKLKANGADLPDYFVRTLLTIIHAILPPPSDSRNPSSASQPAAGGSKFPGLSRPDDPDRARNLRLELERDAEEAAATAAPAPARDDRGRRRDERGRDRGRDDRGRDDRGRDRDYERGGRDHDRSRGRDRDHGHDRDRDRACDGDRQRGRDYGHDRDQDRDHDRDREGERRRDRDKDRGRDIDRDMDRDHRRGRRYDDEEEPEQFGGRKEGALVNSSGEPELYQVYRGRVTRVMDTGCFVRLEDVRGGREGLVHISQMATRRVANAKEMVKRDQEVYVKVVSVKGQKLSLSMRDVDQDTGRDLLPIQRGGDDAPRANPSGGSASGVGVGSGKRLGLSGIMIAEEDEVAPPSRRPLKRMSSPERWEAKQLIASGVLDVRDYPMFDEDGDGMLYQEEGAEEEQEIELNEDEPAFLQGQSRFSIDMSPVKIFKNPEGSLSRAAALQTALIKERREVREQEQRAMLDSIPKDLNRPWEDPMPDTGERHLAQELRGVGLSAYDMPEWKKEAYGKALTFGQRSKLSIQDQRQSLPIYKLKKELIQAVHDNQVLVVIGETGSGKTTQVTQYLAEAGYTTRGKIGCTQPRRVAAMSVAKRVAEEFGCRLGEEVGYAIRFEDCTGPDTVIKYMTDGMLLREILVDENLSQYSVIMLDEAHERTIHTDVLFGLLKQLIKRRSDMRLIVTSATLDAEKFSGYFFNCNIFTIPGRTFPVEILYTKQPESDYLDAALITVLQIHLTEPEGDILLFLTGQEEIDHACQCLYERMKGLGKDVPELIILPVYSALPSEMQSKIFDPAPPGKRKVVVATNIAEASLTIDGIYYVVDPGFAKINVYNSKQGLDSLVITPISQASAKQRAGRAGRTGPGKCYRLYTESAYRNEMSPTTIPEIQRINLGSTVLNMKAMGINDLLSFDFMDPPAPQALISAMEQLYSLGALDEEGLLTKLGRKMAEFPLDPPLSKMLLASVDLGCSDEILTIIAMIQTGNIFYRPREKQAQADQKRAKFFQPEGDHLTLLAVYEAWKAKNFSGPWCFENFVQSRSLRRAQDVRKQLLTIMDRYKLDVVSAGRNFTKIRKAITAGFFFHAARKDPQEGYRTLVENQPVYIHPSSALFQRQPDWVIYHELVMTTKEYMREVTVIDPKWLTELAPRFYKSADPTKMSKRKRQERIEPLYDRYHEPNSWRLSKRRA</sequence>
<dbReference type="InterPro" id="IPR011709">
    <property type="entry name" value="DEAD-box_helicase_OB_fold"/>
</dbReference>
<dbReference type="PANTHER" id="PTHR18934">
    <property type="entry name" value="ATP-DEPENDENT RNA HELICASE"/>
    <property type="match status" value="1"/>
</dbReference>
<keyword evidence="8" id="KW-0508">mRNA splicing</keyword>
<name>A0A0D3F414_9ORYZ</name>
<dbReference type="InterPro" id="IPR049588">
    <property type="entry name" value="DHX8_GH2-like"/>
</dbReference>
<keyword evidence="4" id="KW-0547">Nucleotide-binding</keyword>
<dbReference type="InterPro" id="IPR014001">
    <property type="entry name" value="Helicase_ATP-bd"/>
</dbReference>
<dbReference type="SMART" id="SM00316">
    <property type="entry name" value="S1"/>
    <property type="match status" value="1"/>
</dbReference>
<evidence type="ECO:0000256" key="8">
    <source>
        <dbReference type="ARBA" id="ARBA00023187"/>
    </source>
</evidence>
<evidence type="ECO:0000313" key="15">
    <source>
        <dbReference type="EnsemblPlants" id="OBART02G13440.1"/>
    </source>
</evidence>
<dbReference type="FunFam" id="3.40.50.300:FF:000101">
    <property type="entry name" value="Pre-mRNA-splicing factor ATP-dependent RNA helicase"/>
    <property type="match status" value="1"/>
</dbReference>
<dbReference type="CDD" id="cd17971">
    <property type="entry name" value="DEXHc_DHX8"/>
    <property type="match status" value="1"/>
</dbReference>
<keyword evidence="7" id="KW-0067">ATP-binding</keyword>
<dbReference type="GO" id="GO:0000390">
    <property type="term" value="P:spliceosomal complex disassembly"/>
    <property type="evidence" value="ECO:0007669"/>
    <property type="project" value="TreeGrafter"/>
</dbReference>
<evidence type="ECO:0000259" key="14">
    <source>
        <dbReference type="PROSITE" id="PS51194"/>
    </source>
</evidence>
<evidence type="ECO:0000256" key="11">
    <source>
        <dbReference type="SAM" id="MobiDB-lite"/>
    </source>
</evidence>
<dbReference type="Gene3D" id="1.20.120.1080">
    <property type="match status" value="1"/>
</dbReference>
<dbReference type="PANTHER" id="PTHR18934:SF85">
    <property type="entry name" value="ATP-DEPENDENT RNA HELICASE DHX8"/>
    <property type="match status" value="1"/>
</dbReference>
<dbReference type="InterPro" id="IPR002464">
    <property type="entry name" value="DNA/RNA_helicase_DEAH_CS"/>
</dbReference>
<feature type="region of interest" description="Disordered" evidence="11">
    <location>
        <begin position="352"/>
        <end position="389"/>
    </location>
</feature>
<dbReference type="SMART" id="SM00490">
    <property type="entry name" value="HELICc"/>
    <property type="match status" value="1"/>
</dbReference>
<dbReference type="GO" id="GO:0003723">
    <property type="term" value="F:RNA binding"/>
    <property type="evidence" value="ECO:0007669"/>
    <property type="project" value="TreeGrafter"/>
</dbReference>
<dbReference type="InterPro" id="IPR012340">
    <property type="entry name" value="NA-bd_OB-fold"/>
</dbReference>
<dbReference type="InterPro" id="IPR049621">
    <property type="entry name" value="S1_DHX8_helicase"/>
</dbReference>
<dbReference type="SUPFAM" id="SSF50249">
    <property type="entry name" value="Nucleic acid-binding proteins"/>
    <property type="match status" value="1"/>
</dbReference>
<evidence type="ECO:0000256" key="5">
    <source>
        <dbReference type="ARBA" id="ARBA00022801"/>
    </source>
</evidence>
<evidence type="ECO:0000256" key="7">
    <source>
        <dbReference type="ARBA" id="ARBA00022840"/>
    </source>
</evidence>
<dbReference type="GO" id="GO:0003724">
    <property type="term" value="F:RNA helicase activity"/>
    <property type="evidence" value="ECO:0007669"/>
    <property type="project" value="UniProtKB-EC"/>
</dbReference>
<dbReference type="GO" id="GO:0005524">
    <property type="term" value="F:ATP binding"/>
    <property type="evidence" value="ECO:0007669"/>
    <property type="project" value="UniProtKB-KW"/>
</dbReference>
<dbReference type="InterPro" id="IPR007502">
    <property type="entry name" value="Helicase-assoc_dom"/>
</dbReference>
<dbReference type="AlphaFoldDB" id="A0A0D3F414"/>
<feature type="domain" description="Helicase C-terminal" evidence="14">
    <location>
        <begin position="778"/>
        <end position="958"/>
    </location>
</feature>
<dbReference type="FunFam" id="2.40.50.140:FF:000061">
    <property type="entry name" value="ATP-dependent RNA helicase DHX8"/>
    <property type="match status" value="1"/>
</dbReference>
<dbReference type="InterPro" id="IPR003029">
    <property type="entry name" value="S1_domain"/>
</dbReference>
<dbReference type="SMART" id="SM00487">
    <property type="entry name" value="DEXDc"/>
    <property type="match status" value="1"/>
</dbReference>
<evidence type="ECO:0000313" key="16">
    <source>
        <dbReference type="Proteomes" id="UP000026960"/>
    </source>
</evidence>
<evidence type="ECO:0000256" key="1">
    <source>
        <dbReference type="ARBA" id="ARBA00004123"/>
    </source>
</evidence>
<keyword evidence="9" id="KW-0539">Nucleus</keyword>
<dbReference type="CDD" id="cd18791">
    <property type="entry name" value="SF2_C_RHA"/>
    <property type="match status" value="1"/>
</dbReference>
<dbReference type="SMART" id="SM00847">
    <property type="entry name" value="HA2"/>
    <property type="match status" value="1"/>
</dbReference>
<dbReference type="Pfam" id="PF00575">
    <property type="entry name" value="S1"/>
    <property type="match status" value="1"/>
</dbReference>
<feature type="domain" description="S1 motif" evidence="12">
    <location>
        <begin position="282"/>
        <end position="352"/>
    </location>
</feature>
<evidence type="ECO:0000259" key="12">
    <source>
        <dbReference type="PROSITE" id="PS50126"/>
    </source>
</evidence>
<dbReference type="GO" id="GO:0016787">
    <property type="term" value="F:hydrolase activity"/>
    <property type="evidence" value="ECO:0007669"/>
    <property type="project" value="UniProtKB-KW"/>
</dbReference>
<dbReference type="Pfam" id="PF07717">
    <property type="entry name" value="OB_NTP_bind"/>
    <property type="match status" value="1"/>
</dbReference>
<dbReference type="InterPro" id="IPR044762">
    <property type="entry name" value="DHX8/Prp22_DEXHc"/>
</dbReference>
<evidence type="ECO:0000256" key="3">
    <source>
        <dbReference type="ARBA" id="ARBA00022664"/>
    </source>
</evidence>
<dbReference type="Gene3D" id="3.40.50.300">
    <property type="entry name" value="P-loop containing nucleotide triphosphate hydrolases"/>
    <property type="match status" value="2"/>
</dbReference>
<dbReference type="eggNOG" id="KOG0922">
    <property type="taxonomic scope" value="Eukaryota"/>
</dbReference>
<evidence type="ECO:0000256" key="9">
    <source>
        <dbReference type="ARBA" id="ARBA00023242"/>
    </source>
</evidence>
<dbReference type="FunFam" id="1.20.120.1080:FF:000001">
    <property type="entry name" value="Pre-mRNA-splicing factor ATP-dependent RNA helicase"/>
    <property type="match status" value="1"/>
</dbReference>
<dbReference type="STRING" id="65489.A0A0D3F414"/>
<dbReference type="Proteomes" id="UP000026960">
    <property type="component" value="Chromosome 2"/>
</dbReference>
<dbReference type="CDD" id="cd21691">
    <property type="entry name" value="GH2-like_DHX8"/>
    <property type="match status" value="1"/>
</dbReference>
<dbReference type="PaxDb" id="65489-OBART02G13440.1"/>
<dbReference type="Gene3D" id="2.40.50.140">
    <property type="entry name" value="Nucleic acid-binding proteins"/>
    <property type="match status" value="1"/>
</dbReference>
<dbReference type="InterPro" id="IPR001650">
    <property type="entry name" value="Helicase_C-like"/>
</dbReference>
<feature type="region of interest" description="Disordered" evidence="11">
    <location>
        <begin position="87"/>
        <end position="118"/>
    </location>
</feature>
<evidence type="ECO:0000256" key="6">
    <source>
        <dbReference type="ARBA" id="ARBA00022806"/>
    </source>
</evidence>
<organism evidence="15">
    <name type="scientific">Oryza barthii</name>
    <dbReference type="NCBI Taxonomy" id="65489"/>
    <lineage>
        <taxon>Eukaryota</taxon>
        <taxon>Viridiplantae</taxon>
        <taxon>Streptophyta</taxon>
        <taxon>Embryophyta</taxon>
        <taxon>Tracheophyta</taxon>
        <taxon>Spermatophyta</taxon>
        <taxon>Magnoliopsida</taxon>
        <taxon>Liliopsida</taxon>
        <taxon>Poales</taxon>
        <taxon>Poaceae</taxon>
        <taxon>BOP clade</taxon>
        <taxon>Oryzoideae</taxon>
        <taxon>Oryzeae</taxon>
        <taxon>Oryzinae</taxon>
        <taxon>Oryza</taxon>
    </lineage>
</organism>
<dbReference type="GO" id="GO:0071013">
    <property type="term" value="C:catalytic step 2 spliceosome"/>
    <property type="evidence" value="ECO:0007669"/>
    <property type="project" value="TreeGrafter"/>
</dbReference>
<comment type="subcellular location">
    <subcellularLocation>
        <location evidence="1">Nucleus</location>
    </subcellularLocation>
</comment>
<evidence type="ECO:0000256" key="4">
    <source>
        <dbReference type="ARBA" id="ARBA00022741"/>
    </source>
</evidence>
<protein>
    <recommendedName>
        <fullName evidence="2">RNA helicase</fullName>
        <ecNumber evidence="2">3.6.4.13</ecNumber>
    </recommendedName>
</protein>
<dbReference type="PROSITE" id="PS50126">
    <property type="entry name" value="S1"/>
    <property type="match status" value="1"/>
</dbReference>
<comment type="catalytic activity">
    <reaction evidence="10">
        <text>ATP + H2O = ADP + phosphate + H(+)</text>
        <dbReference type="Rhea" id="RHEA:13065"/>
        <dbReference type="ChEBI" id="CHEBI:15377"/>
        <dbReference type="ChEBI" id="CHEBI:15378"/>
        <dbReference type="ChEBI" id="CHEBI:30616"/>
        <dbReference type="ChEBI" id="CHEBI:43474"/>
        <dbReference type="ChEBI" id="CHEBI:456216"/>
        <dbReference type="EC" id="3.6.4.13"/>
    </reaction>
</comment>
<keyword evidence="5" id="KW-0378">Hydrolase</keyword>
<evidence type="ECO:0000256" key="10">
    <source>
        <dbReference type="ARBA" id="ARBA00047984"/>
    </source>
</evidence>
<dbReference type="InterPro" id="IPR048333">
    <property type="entry name" value="HA2_WH"/>
</dbReference>
<dbReference type="EC" id="3.6.4.13" evidence="2"/>